<organism evidence="1 2">
    <name type="scientific">Eretmocerus hayati</name>
    <dbReference type="NCBI Taxonomy" id="131215"/>
    <lineage>
        <taxon>Eukaryota</taxon>
        <taxon>Metazoa</taxon>
        <taxon>Ecdysozoa</taxon>
        <taxon>Arthropoda</taxon>
        <taxon>Hexapoda</taxon>
        <taxon>Insecta</taxon>
        <taxon>Pterygota</taxon>
        <taxon>Neoptera</taxon>
        <taxon>Endopterygota</taxon>
        <taxon>Hymenoptera</taxon>
        <taxon>Apocrita</taxon>
        <taxon>Proctotrupomorpha</taxon>
        <taxon>Chalcidoidea</taxon>
        <taxon>Aphelinidae</taxon>
        <taxon>Aphelininae</taxon>
        <taxon>Eretmocerus</taxon>
    </lineage>
</organism>
<keyword evidence="2" id="KW-1185">Reference proteome</keyword>
<protein>
    <submittedName>
        <fullName evidence="1">Uncharacterized protein</fullName>
    </submittedName>
</protein>
<evidence type="ECO:0000313" key="2">
    <source>
        <dbReference type="Proteomes" id="UP001239111"/>
    </source>
</evidence>
<gene>
    <name evidence="1" type="ORF">QAD02_002417</name>
</gene>
<sequence>MKKMKIISWNIAGAKNISHKTWGYLKEFEVIFLAETWLEGKEEAGIRSKIEKYDITTIEAKRQNKKSRASGGLLLATKKELEAEIRRLNEETLSCKVNTRTGEEGGSDIPERRRKSKDTTKNTEGQKMLKKLEQLGLIILNGGLNEDGEGKYTYIGARGKYGN</sequence>
<proteinExistence type="predicted"/>
<dbReference type="EMBL" id="CM056743">
    <property type="protein sequence ID" value="KAJ8671158.1"/>
    <property type="molecule type" value="Genomic_DNA"/>
</dbReference>
<accession>A0ACC2NJS7</accession>
<comment type="caution">
    <text evidence="1">The sequence shown here is derived from an EMBL/GenBank/DDBJ whole genome shotgun (WGS) entry which is preliminary data.</text>
</comment>
<name>A0ACC2NJS7_9HYME</name>
<reference evidence="1" key="1">
    <citation type="submission" date="2023-04" db="EMBL/GenBank/DDBJ databases">
        <title>A chromosome-level genome assembly of the parasitoid wasp Eretmocerus hayati.</title>
        <authorList>
            <person name="Zhong Y."/>
            <person name="Liu S."/>
            <person name="Liu Y."/>
        </authorList>
    </citation>
    <scope>NUCLEOTIDE SEQUENCE</scope>
    <source>
        <strain evidence="1">ZJU_SS_LIU_2023</strain>
    </source>
</reference>
<dbReference type="Proteomes" id="UP001239111">
    <property type="component" value="Chromosome 3"/>
</dbReference>
<evidence type="ECO:0000313" key="1">
    <source>
        <dbReference type="EMBL" id="KAJ8671158.1"/>
    </source>
</evidence>